<keyword evidence="2" id="KW-1185">Reference proteome</keyword>
<dbReference type="SUPFAM" id="SSF56784">
    <property type="entry name" value="HAD-like"/>
    <property type="match status" value="1"/>
</dbReference>
<dbReference type="GO" id="GO:0008967">
    <property type="term" value="F:phosphoglycolate phosphatase activity"/>
    <property type="evidence" value="ECO:0007669"/>
    <property type="project" value="TreeGrafter"/>
</dbReference>
<dbReference type="SFLD" id="SFLDG01135">
    <property type="entry name" value="C1.5.6:_HAD__Beta-PGM__Phospha"/>
    <property type="match status" value="1"/>
</dbReference>
<dbReference type="Gene3D" id="1.10.150.240">
    <property type="entry name" value="Putative phosphatase, domain 2"/>
    <property type="match status" value="1"/>
</dbReference>
<dbReference type="AlphaFoldDB" id="A0A7X2NUM9"/>
<dbReference type="RefSeq" id="WP_154505704.1">
    <property type="nucleotide sequence ID" value="NZ_VUMN01000032.1"/>
</dbReference>
<dbReference type="PANTHER" id="PTHR43434:SF1">
    <property type="entry name" value="PHOSPHOGLYCOLATE PHOSPHATASE"/>
    <property type="match status" value="1"/>
</dbReference>
<dbReference type="InterPro" id="IPR006439">
    <property type="entry name" value="HAD-SF_hydro_IA"/>
</dbReference>
<evidence type="ECO:0000313" key="2">
    <source>
        <dbReference type="Proteomes" id="UP000461880"/>
    </source>
</evidence>
<evidence type="ECO:0000313" key="1">
    <source>
        <dbReference type="EMBL" id="MSS59453.1"/>
    </source>
</evidence>
<sequence length="215" mass="24347">MIRAVLSDMDGVLCDSERAYMKQTIAIMRQLGYHGPDTALHAVIGTSMRETYRIMTELLEGKVTESELRQFADAYYLAHPVNYRKIRFPGVKEAFEALHHSGIRLACCSSSPKSSVDRALREMEIRDFFDQVISAEDVVHPKPDPEMYLKAAEALGMPPEECAVYEDSPVGIEAGKRAGMRVIARRETGFRMDQSQADELAEDAWQMVEIIRRED</sequence>
<dbReference type="InterPro" id="IPR023198">
    <property type="entry name" value="PGP-like_dom2"/>
</dbReference>
<dbReference type="SFLD" id="SFLDG01129">
    <property type="entry name" value="C1.5:_HAD__Beta-PGM__Phosphata"/>
    <property type="match status" value="1"/>
</dbReference>
<proteinExistence type="predicted"/>
<dbReference type="Pfam" id="PF13419">
    <property type="entry name" value="HAD_2"/>
    <property type="match status" value="1"/>
</dbReference>
<accession>A0A7X2NUM9</accession>
<dbReference type="EMBL" id="VUMN01000032">
    <property type="protein sequence ID" value="MSS59453.1"/>
    <property type="molecule type" value="Genomic_DNA"/>
</dbReference>
<dbReference type="InterPro" id="IPR023214">
    <property type="entry name" value="HAD_sf"/>
</dbReference>
<dbReference type="PRINTS" id="PR00413">
    <property type="entry name" value="HADHALOGNASE"/>
</dbReference>
<protein>
    <submittedName>
        <fullName evidence="1">HAD family phosphatase</fullName>
    </submittedName>
</protein>
<dbReference type="InterPro" id="IPR041492">
    <property type="entry name" value="HAD_2"/>
</dbReference>
<dbReference type="NCBIfam" id="TIGR01509">
    <property type="entry name" value="HAD-SF-IA-v3"/>
    <property type="match status" value="1"/>
</dbReference>
<dbReference type="GO" id="GO:0006281">
    <property type="term" value="P:DNA repair"/>
    <property type="evidence" value="ECO:0007669"/>
    <property type="project" value="TreeGrafter"/>
</dbReference>
<dbReference type="CDD" id="cd07505">
    <property type="entry name" value="HAD_BPGM-like"/>
    <property type="match status" value="1"/>
</dbReference>
<dbReference type="Gene3D" id="3.40.50.1000">
    <property type="entry name" value="HAD superfamily/HAD-like"/>
    <property type="match status" value="1"/>
</dbReference>
<dbReference type="NCBIfam" id="TIGR01549">
    <property type="entry name" value="HAD-SF-IA-v1"/>
    <property type="match status" value="1"/>
</dbReference>
<gene>
    <name evidence="1" type="ORF">FYJ51_11180</name>
</gene>
<organism evidence="1 2">
    <name type="scientific">Stecheria intestinalis</name>
    <dbReference type="NCBI Taxonomy" id="2606630"/>
    <lineage>
        <taxon>Bacteria</taxon>
        <taxon>Bacillati</taxon>
        <taxon>Bacillota</taxon>
        <taxon>Erysipelotrichia</taxon>
        <taxon>Erysipelotrichales</taxon>
        <taxon>Erysipelotrichaceae</taxon>
        <taxon>Stecheria</taxon>
    </lineage>
</organism>
<dbReference type="Proteomes" id="UP000461880">
    <property type="component" value="Unassembled WGS sequence"/>
</dbReference>
<dbReference type="SFLD" id="SFLDS00003">
    <property type="entry name" value="Haloacid_Dehalogenase"/>
    <property type="match status" value="1"/>
</dbReference>
<reference evidence="1 2" key="1">
    <citation type="submission" date="2019-08" db="EMBL/GenBank/DDBJ databases">
        <title>In-depth cultivation of the pig gut microbiome towards novel bacterial diversity and tailored functional studies.</title>
        <authorList>
            <person name="Wylensek D."/>
            <person name="Hitch T.C.A."/>
            <person name="Clavel T."/>
        </authorList>
    </citation>
    <scope>NUCLEOTIDE SEQUENCE [LARGE SCALE GENOMIC DNA]</scope>
    <source>
        <strain evidence="1 2">Oil+RF-744-GAM-WT-6</strain>
    </source>
</reference>
<dbReference type="PANTHER" id="PTHR43434">
    <property type="entry name" value="PHOSPHOGLYCOLATE PHOSPHATASE"/>
    <property type="match status" value="1"/>
</dbReference>
<comment type="caution">
    <text evidence="1">The sequence shown here is derived from an EMBL/GenBank/DDBJ whole genome shotgun (WGS) entry which is preliminary data.</text>
</comment>
<dbReference type="InterPro" id="IPR050155">
    <property type="entry name" value="HAD-like_hydrolase_sf"/>
</dbReference>
<dbReference type="InterPro" id="IPR036412">
    <property type="entry name" value="HAD-like_sf"/>
</dbReference>
<name>A0A7X2NUM9_9FIRM</name>